<dbReference type="RefSeq" id="WP_319076948.1">
    <property type="nucleotide sequence ID" value="NZ_JAWWMZ010000022.1"/>
</dbReference>
<protein>
    <submittedName>
        <fullName evidence="2">Uncharacterized protein</fullName>
    </submittedName>
</protein>
<accession>A0AAJ2VGD6</accession>
<name>A0AAJ2VGD6_DELAC</name>
<dbReference type="AlphaFoldDB" id="A0AAJ2VGD6"/>
<comment type="caution">
    <text evidence="2">The sequence shown here is derived from an EMBL/GenBank/DDBJ whole genome shotgun (WGS) entry which is preliminary data.</text>
</comment>
<evidence type="ECO:0000313" key="3">
    <source>
        <dbReference type="Proteomes" id="UP001287445"/>
    </source>
</evidence>
<feature type="signal peptide" evidence="1">
    <location>
        <begin position="1"/>
        <end position="19"/>
    </location>
</feature>
<evidence type="ECO:0000313" key="2">
    <source>
        <dbReference type="EMBL" id="MDX4957882.1"/>
    </source>
</evidence>
<evidence type="ECO:0000256" key="1">
    <source>
        <dbReference type="SAM" id="SignalP"/>
    </source>
</evidence>
<dbReference type="EMBL" id="JAWWMZ010000022">
    <property type="protein sequence ID" value="MDX4957882.1"/>
    <property type="molecule type" value="Genomic_DNA"/>
</dbReference>
<organism evidence="2 3">
    <name type="scientific">Delftia acidovorans</name>
    <name type="common">Pseudomonas acidovorans</name>
    <name type="synonym">Comamonas acidovorans</name>
    <dbReference type="NCBI Taxonomy" id="80866"/>
    <lineage>
        <taxon>Bacteria</taxon>
        <taxon>Pseudomonadati</taxon>
        <taxon>Pseudomonadota</taxon>
        <taxon>Betaproteobacteria</taxon>
        <taxon>Burkholderiales</taxon>
        <taxon>Comamonadaceae</taxon>
        <taxon>Delftia</taxon>
    </lineage>
</organism>
<feature type="chain" id="PRO_5042587850" evidence="1">
    <location>
        <begin position="20"/>
        <end position="165"/>
    </location>
</feature>
<proteinExistence type="predicted"/>
<sequence length="165" mass="17852">MQKSFVLILAALFTGVCSAAQLKADSLLCEGEDSLLEPVKRAWRDLSGSGALKTASASIEFSKSMARSQQILGDLAVTEEGIRRDARRMHGSNLVQQSDAASERQKNEQDLAVYQKIQMTCAASVEAPTDVVIIERKPISGLAKVRLTISGSPAEVWTYARNVTP</sequence>
<reference evidence="2" key="1">
    <citation type="submission" date="2023-11" db="EMBL/GenBank/DDBJ databases">
        <title>Identification and selenium tolerance of Delftia acidovorans R3-25.</title>
        <authorList>
            <person name="Zhang S."/>
            <person name="Liu Y."/>
            <person name="Guo Y."/>
        </authorList>
    </citation>
    <scope>NUCLEOTIDE SEQUENCE</scope>
    <source>
        <strain evidence="2">R3-25</strain>
    </source>
</reference>
<keyword evidence="1" id="KW-0732">Signal</keyword>
<gene>
    <name evidence="2" type="ORF">SGN30_31060</name>
</gene>
<dbReference type="Proteomes" id="UP001287445">
    <property type="component" value="Unassembled WGS sequence"/>
</dbReference>